<comment type="caution">
    <text evidence="2">The sequence shown here is derived from an EMBL/GenBank/DDBJ whole genome shotgun (WGS) entry which is preliminary data.</text>
</comment>
<dbReference type="EMBL" id="JALJOT010000013">
    <property type="protein sequence ID" value="KAK9904204.1"/>
    <property type="molecule type" value="Genomic_DNA"/>
</dbReference>
<evidence type="ECO:0000313" key="2">
    <source>
        <dbReference type="EMBL" id="KAK9904204.1"/>
    </source>
</evidence>
<keyword evidence="3" id="KW-1185">Reference proteome</keyword>
<gene>
    <name evidence="2" type="ORF">WJX75_006730</name>
</gene>
<name>A0ABR2YF95_9CHLO</name>
<evidence type="ECO:0000313" key="3">
    <source>
        <dbReference type="Proteomes" id="UP001491310"/>
    </source>
</evidence>
<dbReference type="Proteomes" id="UP001491310">
    <property type="component" value="Unassembled WGS sequence"/>
</dbReference>
<organism evidence="2 3">
    <name type="scientific">Coccomyxa subellipsoidea</name>
    <dbReference type="NCBI Taxonomy" id="248742"/>
    <lineage>
        <taxon>Eukaryota</taxon>
        <taxon>Viridiplantae</taxon>
        <taxon>Chlorophyta</taxon>
        <taxon>core chlorophytes</taxon>
        <taxon>Trebouxiophyceae</taxon>
        <taxon>Trebouxiophyceae incertae sedis</taxon>
        <taxon>Coccomyxaceae</taxon>
        <taxon>Coccomyxa</taxon>
    </lineage>
</organism>
<keyword evidence="1" id="KW-0732">Signal</keyword>
<protein>
    <submittedName>
        <fullName evidence="2">Uncharacterized protein</fullName>
    </submittedName>
</protein>
<feature type="signal peptide" evidence="1">
    <location>
        <begin position="1"/>
        <end position="20"/>
    </location>
</feature>
<accession>A0ABR2YF95</accession>
<reference evidence="2 3" key="1">
    <citation type="journal article" date="2024" name="Nat. Commun.">
        <title>Phylogenomics reveals the evolutionary origins of lichenization in chlorophyte algae.</title>
        <authorList>
            <person name="Puginier C."/>
            <person name="Libourel C."/>
            <person name="Otte J."/>
            <person name="Skaloud P."/>
            <person name="Haon M."/>
            <person name="Grisel S."/>
            <person name="Petersen M."/>
            <person name="Berrin J.G."/>
            <person name="Delaux P.M."/>
            <person name="Dal Grande F."/>
            <person name="Keller J."/>
        </authorList>
    </citation>
    <scope>NUCLEOTIDE SEQUENCE [LARGE SCALE GENOMIC DNA]</scope>
    <source>
        <strain evidence="2 3">SAG 216-7</strain>
    </source>
</reference>
<sequence length="547" mass="61045">MGKTTALVKIWRLLAHTALSELDGQKPVEARLLERIRSSLAEGCMMVFLLDLSQTDMYRKDLLEHGIDDDGVLALRMLWASVSASKRWQSYSIFLEAMPPQLRSNISSVVVLRFWGAAAGIPSGVIWLAVFEVDEVNTTTPQTWPREMFSWFVPLRQRAAQMHRDGSLMCMPVLLSASTAAAASSFEGTSRSKVKDLHLPLLPKERAWSMVREFLGRVPNRPGELPMDCPDKVAQIFDWAGGNPRRIAWGLSAMSGSVPVNEERLLTGLDDWRWLTDDFSLTAAIHKMLSGTGDRWRSWFGNVDNKATLLNQLFKYSILRLFVARNALVPGESVRWQDLENEGMAIIGTPGGTRQDSGSSSGPRDTYLVAEEGTAVAGRANPDEGEFPINMVPLVFVAAVRYKSFTGPPPVFIPLLDQLSDEWRRHEVTGCSMLVAKLFLMKHMMGRETVWLSELLGSIDLAIDLGSNNFLVDIPDGNFNLHHLDKHVLVHMAILQHAPKRCRAQLSILHKPVVIRSADLNKYYSYCMSFIKASVAKHGSMCKVAVL</sequence>
<feature type="chain" id="PRO_5046855295" evidence="1">
    <location>
        <begin position="21"/>
        <end position="547"/>
    </location>
</feature>
<proteinExistence type="predicted"/>
<evidence type="ECO:0000256" key="1">
    <source>
        <dbReference type="SAM" id="SignalP"/>
    </source>
</evidence>